<proteinExistence type="predicted"/>
<accession>A0AAE3KMS6</accession>
<evidence type="ECO:0000313" key="3">
    <source>
        <dbReference type="Proteomes" id="UP001204953"/>
    </source>
</evidence>
<gene>
    <name evidence="2" type="ORF">NJ959_11625</name>
</gene>
<name>A0AAE3KMS6_9CYAN</name>
<organism evidence="2 3">
    <name type="scientific">Limnofasciculus baicalensis BBK-W-15</name>
    <dbReference type="NCBI Taxonomy" id="2699891"/>
    <lineage>
        <taxon>Bacteria</taxon>
        <taxon>Bacillati</taxon>
        <taxon>Cyanobacteriota</taxon>
        <taxon>Cyanophyceae</taxon>
        <taxon>Coleofasciculales</taxon>
        <taxon>Coleofasciculaceae</taxon>
        <taxon>Limnofasciculus</taxon>
        <taxon>Limnofasciculus baicalensis</taxon>
    </lineage>
</organism>
<evidence type="ECO:0000259" key="1">
    <source>
        <dbReference type="Pfam" id="PF22560"/>
    </source>
</evidence>
<dbReference type="NCBIfam" id="TIGR04474">
    <property type="entry name" value="tcm_partner"/>
    <property type="match status" value="1"/>
</dbReference>
<keyword evidence="3" id="KW-1185">Reference proteome</keyword>
<dbReference type="AlphaFoldDB" id="A0AAE3KMS6"/>
<comment type="caution">
    <text evidence="2">The sequence shown here is derived from an EMBL/GenBank/DDBJ whole genome shotgun (WGS) entry which is preliminary data.</text>
</comment>
<sequence length="370" mass="42085">MSGSSFFDESKDQSLVKAEIVAKYFFAWAKVIIPQAKKRGEKIAYVDLFSGPGRYKDGSKSTPLLILERAIADPDMRQMLITIFNDKDSNNTQSLQQAIDSIPDIDQLTNKPVVLNMDVGKKILQRFGESCSIPTLFFIDPWGYKGLSLRLIGSSIMNWGCDCIFFFNYNRINMGLNNKAVKEHMNSLFGEKSADTLREQLQPMEPSERELTITEAICQSIKEIGGTFPLPFRFKHATGKRTSHHLIFVSKNVRGYSIMKEIMAKESSSKEQGVPCFEYDPATICQPLLFEYSRPLDDLADMLLDKFAGQTLTMVEVYNQHHIGKRYIKKNYKEILLKLEAEGKITANPVKRRKKTFGDDVEVTFPPKQS</sequence>
<dbReference type="Proteomes" id="UP001204953">
    <property type="component" value="Unassembled WGS sequence"/>
</dbReference>
<protein>
    <submittedName>
        <fullName evidence="2">Three-Cys-motif partner protein TcmP</fullName>
    </submittedName>
</protein>
<dbReference type="EMBL" id="JAMZMM010000093">
    <property type="protein sequence ID" value="MCP2729106.1"/>
    <property type="molecule type" value="Genomic_DNA"/>
</dbReference>
<feature type="domain" description="GMT-like wHTH" evidence="1">
    <location>
        <begin position="278"/>
        <end position="349"/>
    </location>
</feature>
<evidence type="ECO:0000313" key="2">
    <source>
        <dbReference type="EMBL" id="MCP2729106.1"/>
    </source>
</evidence>
<dbReference type="InterPro" id="IPR054339">
    <property type="entry name" value="GMT_wHTH"/>
</dbReference>
<dbReference type="RefSeq" id="WP_254011895.1">
    <property type="nucleotide sequence ID" value="NZ_JAMZMM010000093.1"/>
</dbReference>
<dbReference type="Pfam" id="PF22560">
    <property type="entry name" value="GMT-wHTH"/>
    <property type="match status" value="1"/>
</dbReference>
<dbReference type="InterPro" id="IPR031009">
    <property type="entry name" value="Tcm_partner"/>
</dbReference>
<reference evidence="2" key="1">
    <citation type="submission" date="2022-06" db="EMBL/GenBank/DDBJ databases">
        <title>New cyanobacteria of genus Symplocastrum in benthos of Lake Baikal.</title>
        <authorList>
            <person name="Sorokovikova E."/>
            <person name="Tikhonova I."/>
            <person name="Krasnopeev A."/>
            <person name="Evseev P."/>
            <person name="Gladkikh A."/>
            <person name="Belykh O."/>
        </authorList>
    </citation>
    <scope>NUCLEOTIDE SEQUENCE</scope>
    <source>
        <strain evidence="2">BBK-W-15</strain>
    </source>
</reference>